<comment type="caution">
    <text evidence="4">The sequence shown here is derived from an EMBL/GenBank/DDBJ whole genome shotgun (WGS) entry which is preliminary data.</text>
</comment>
<dbReference type="SMART" id="SM00116">
    <property type="entry name" value="CBS"/>
    <property type="match status" value="2"/>
</dbReference>
<dbReference type="EMBL" id="BSTI01000024">
    <property type="protein sequence ID" value="GLY70557.1"/>
    <property type="molecule type" value="Genomic_DNA"/>
</dbReference>
<gene>
    <name evidence="4" type="ORF">Atai01_71760</name>
</gene>
<dbReference type="AlphaFoldDB" id="A0A9W6RAK4"/>
<organism evidence="4 5">
    <name type="scientific">Amycolatopsis taiwanensis</name>
    <dbReference type="NCBI Taxonomy" id="342230"/>
    <lineage>
        <taxon>Bacteria</taxon>
        <taxon>Bacillati</taxon>
        <taxon>Actinomycetota</taxon>
        <taxon>Actinomycetes</taxon>
        <taxon>Pseudonocardiales</taxon>
        <taxon>Pseudonocardiaceae</taxon>
        <taxon>Amycolatopsis</taxon>
    </lineage>
</organism>
<sequence length="193" mass="21118">MKVRDIMSAAPVTVTPSTPVATAEELLAQQGFTALPVTDHDGNLVGIVTEADFIADRFPGEVKPAARRVEDVMSRPVRSVEADIEIALLARIMLDHRLRSLPVVDRGKLIGVVTRHDFLRVLTRPDHLVAADLLQRLGSFGGPDRWTVDVRGGEATIIDRFDIERDRQVATILAESVPGVVHARCYAARVDQG</sequence>
<evidence type="ECO:0000259" key="3">
    <source>
        <dbReference type="PROSITE" id="PS51371"/>
    </source>
</evidence>
<name>A0A9W6RAK4_9PSEU</name>
<dbReference type="PANTHER" id="PTHR43080:SF2">
    <property type="entry name" value="CBS DOMAIN-CONTAINING PROTEIN"/>
    <property type="match status" value="1"/>
</dbReference>
<dbReference type="CDD" id="cd04586">
    <property type="entry name" value="CBS_pair_BON_assoc"/>
    <property type="match status" value="1"/>
</dbReference>
<dbReference type="PROSITE" id="PS51371">
    <property type="entry name" value="CBS"/>
    <property type="match status" value="2"/>
</dbReference>
<dbReference type="RefSeq" id="WP_027945538.1">
    <property type="nucleotide sequence ID" value="NZ_BSTI01000024.1"/>
</dbReference>
<evidence type="ECO:0000313" key="5">
    <source>
        <dbReference type="Proteomes" id="UP001165136"/>
    </source>
</evidence>
<feature type="domain" description="CBS" evidence="3">
    <location>
        <begin position="7"/>
        <end position="65"/>
    </location>
</feature>
<dbReference type="PANTHER" id="PTHR43080">
    <property type="entry name" value="CBS DOMAIN-CONTAINING PROTEIN CBSX3, MITOCHONDRIAL"/>
    <property type="match status" value="1"/>
</dbReference>
<accession>A0A9W6RAK4</accession>
<evidence type="ECO:0000313" key="4">
    <source>
        <dbReference type="EMBL" id="GLY70557.1"/>
    </source>
</evidence>
<keyword evidence="5" id="KW-1185">Reference proteome</keyword>
<dbReference type="Proteomes" id="UP001165136">
    <property type="component" value="Unassembled WGS sequence"/>
</dbReference>
<evidence type="ECO:0000256" key="1">
    <source>
        <dbReference type="ARBA" id="ARBA00023122"/>
    </source>
</evidence>
<protein>
    <submittedName>
        <fullName evidence="4">CBS domain-containing protein</fullName>
    </submittedName>
</protein>
<dbReference type="SUPFAM" id="SSF54631">
    <property type="entry name" value="CBS-domain pair"/>
    <property type="match status" value="1"/>
</dbReference>
<dbReference type="InterPro" id="IPR051257">
    <property type="entry name" value="Diverse_CBS-Domain"/>
</dbReference>
<dbReference type="Pfam" id="PF00571">
    <property type="entry name" value="CBS"/>
    <property type="match status" value="2"/>
</dbReference>
<dbReference type="InterPro" id="IPR000644">
    <property type="entry name" value="CBS_dom"/>
</dbReference>
<evidence type="ECO:0000256" key="2">
    <source>
        <dbReference type="PROSITE-ProRule" id="PRU00703"/>
    </source>
</evidence>
<proteinExistence type="predicted"/>
<reference evidence="4" key="1">
    <citation type="submission" date="2023-03" db="EMBL/GenBank/DDBJ databases">
        <title>Amycolatopsis taiwanensis NBRC 103393.</title>
        <authorList>
            <person name="Ichikawa N."/>
            <person name="Sato H."/>
            <person name="Tonouchi N."/>
        </authorList>
    </citation>
    <scope>NUCLEOTIDE SEQUENCE</scope>
    <source>
        <strain evidence="4">NBRC 103393</strain>
    </source>
</reference>
<dbReference type="Gene3D" id="3.10.580.10">
    <property type="entry name" value="CBS-domain"/>
    <property type="match status" value="1"/>
</dbReference>
<dbReference type="InterPro" id="IPR046342">
    <property type="entry name" value="CBS_dom_sf"/>
</dbReference>
<keyword evidence="1 2" id="KW-0129">CBS domain</keyword>
<feature type="domain" description="CBS" evidence="3">
    <location>
        <begin position="73"/>
        <end position="129"/>
    </location>
</feature>